<dbReference type="AlphaFoldDB" id="A0ABD1YZC3"/>
<name>A0ABD1YZC3_9MARC</name>
<feature type="compositionally biased region" description="Basic and acidic residues" evidence="1">
    <location>
        <begin position="128"/>
        <end position="137"/>
    </location>
</feature>
<organism evidence="2 3">
    <name type="scientific">Riccia fluitans</name>
    <dbReference type="NCBI Taxonomy" id="41844"/>
    <lineage>
        <taxon>Eukaryota</taxon>
        <taxon>Viridiplantae</taxon>
        <taxon>Streptophyta</taxon>
        <taxon>Embryophyta</taxon>
        <taxon>Marchantiophyta</taxon>
        <taxon>Marchantiopsida</taxon>
        <taxon>Marchantiidae</taxon>
        <taxon>Marchantiales</taxon>
        <taxon>Ricciaceae</taxon>
        <taxon>Riccia</taxon>
    </lineage>
</organism>
<gene>
    <name evidence="2" type="ORF">R1flu_006181</name>
</gene>
<accession>A0ABD1YZC3</accession>
<evidence type="ECO:0000313" key="3">
    <source>
        <dbReference type="Proteomes" id="UP001605036"/>
    </source>
</evidence>
<feature type="region of interest" description="Disordered" evidence="1">
    <location>
        <begin position="108"/>
        <end position="143"/>
    </location>
</feature>
<sequence>MSLPASRVKGIWLRELPTIGTGRVSQRRSNVGMEGQSMARKVTQNGPYHGSRLPVLAARSGAARVWKGKGRHAGCYAEAVLEDYTAEGTLGQIRSATVTSNQIVKKLPKAGRTGGVGRSDRGSTAGRRGVELRDPPRSRGGCKRKCKGGTAACNVSSDFVLQPSRVSTDRVLGDRVLESGRIVPVGLGNPLQWMPGVTATTPFGAVSSQWFPQGVVRLTSCRMSRIAERRLGAKGPGPGLTCS</sequence>
<dbReference type="EMBL" id="JBHFFA010000003">
    <property type="protein sequence ID" value="KAL2634702.1"/>
    <property type="molecule type" value="Genomic_DNA"/>
</dbReference>
<dbReference type="Proteomes" id="UP001605036">
    <property type="component" value="Unassembled WGS sequence"/>
</dbReference>
<proteinExistence type="predicted"/>
<evidence type="ECO:0000256" key="1">
    <source>
        <dbReference type="SAM" id="MobiDB-lite"/>
    </source>
</evidence>
<keyword evidence="3" id="KW-1185">Reference proteome</keyword>
<reference evidence="2 3" key="1">
    <citation type="submission" date="2024-09" db="EMBL/GenBank/DDBJ databases">
        <title>Chromosome-scale assembly of Riccia fluitans.</title>
        <authorList>
            <person name="Paukszto L."/>
            <person name="Sawicki J."/>
            <person name="Karawczyk K."/>
            <person name="Piernik-Szablinska J."/>
            <person name="Szczecinska M."/>
            <person name="Mazdziarz M."/>
        </authorList>
    </citation>
    <scope>NUCLEOTIDE SEQUENCE [LARGE SCALE GENOMIC DNA]</scope>
    <source>
        <strain evidence="2">Rf_01</strain>
        <tissue evidence="2">Aerial parts of the thallus</tissue>
    </source>
</reference>
<comment type="caution">
    <text evidence="2">The sequence shown here is derived from an EMBL/GenBank/DDBJ whole genome shotgun (WGS) entry which is preliminary data.</text>
</comment>
<evidence type="ECO:0000313" key="2">
    <source>
        <dbReference type="EMBL" id="KAL2634702.1"/>
    </source>
</evidence>
<protein>
    <submittedName>
        <fullName evidence="2">Uncharacterized protein</fullName>
    </submittedName>
</protein>